<evidence type="ECO:0000313" key="2">
    <source>
        <dbReference type="Proteomes" id="UP000308978"/>
    </source>
</evidence>
<gene>
    <name evidence="1" type="ORF">E5986_08145</name>
</gene>
<dbReference type="RefSeq" id="WP_136434949.1">
    <property type="nucleotide sequence ID" value="NZ_SSTJ01000010.1"/>
</dbReference>
<comment type="caution">
    <text evidence="1">The sequence shown here is derived from an EMBL/GenBank/DDBJ whole genome shotgun (WGS) entry which is preliminary data.</text>
</comment>
<organism evidence="1 2">
    <name type="scientific">Adlercreutzia caecimuris</name>
    <dbReference type="NCBI Taxonomy" id="671266"/>
    <lineage>
        <taxon>Bacteria</taxon>
        <taxon>Bacillati</taxon>
        <taxon>Actinomycetota</taxon>
        <taxon>Coriobacteriia</taxon>
        <taxon>Eggerthellales</taxon>
        <taxon>Eggerthellaceae</taxon>
        <taxon>Adlercreutzia</taxon>
    </lineage>
</organism>
<reference evidence="1 2" key="1">
    <citation type="submission" date="2019-04" db="EMBL/GenBank/DDBJ databases">
        <title>Microbes associate with the intestines of laboratory mice.</title>
        <authorList>
            <person name="Navarre W."/>
            <person name="Wong E."/>
            <person name="Huang K.C."/>
            <person name="Tropini C."/>
            <person name="Ng K."/>
            <person name="Yu B."/>
        </authorList>
    </citation>
    <scope>NUCLEOTIDE SEQUENCE [LARGE SCALE GENOMIC DNA]</scope>
    <source>
        <strain evidence="1 2">NM80_B27</strain>
    </source>
</reference>
<proteinExistence type="predicted"/>
<dbReference type="EMBL" id="SSTJ01000010">
    <property type="protein sequence ID" value="THG36862.1"/>
    <property type="molecule type" value="Genomic_DNA"/>
</dbReference>
<dbReference type="AlphaFoldDB" id="A0A4S4G2X0"/>
<evidence type="ECO:0000313" key="1">
    <source>
        <dbReference type="EMBL" id="THG36862.1"/>
    </source>
</evidence>
<sequence>MNIHIVMTDDYSPSPAAAFIDRAEAEAVAASVYDVSQDRAASLVCDVPLLAFARMPAGAADGGREGRSASDAATD</sequence>
<name>A0A4S4G2X0_9ACTN</name>
<accession>A0A4S4G2X0</accession>
<protein>
    <submittedName>
        <fullName evidence="1">Uncharacterized protein</fullName>
    </submittedName>
</protein>
<dbReference type="Proteomes" id="UP000308978">
    <property type="component" value="Unassembled WGS sequence"/>
</dbReference>